<proteinExistence type="predicted"/>
<dbReference type="PANTHER" id="PTHR47718">
    <property type="entry name" value="OS01G0519700 PROTEIN"/>
    <property type="match status" value="1"/>
</dbReference>
<comment type="caution">
    <text evidence="1">The sequence shown here is derived from an EMBL/GenBank/DDBJ whole genome shotgun (WGS) entry which is preliminary data.</text>
</comment>
<dbReference type="Proteomes" id="UP000289738">
    <property type="component" value="Chromosome B02"/>
</dbReference>
<evidence type="ECO:0008006" key="3">
    <source>
        <dbReference type="Google" id="ProtNLM"/>
    </source>
</evidence>
<accession>A0A445AFJ1</accession>
<reference evidence="1 2" key="1">
    <citation type="submission" date="2019-01" db="EMBL/GenBank/DDBJ databases">
        <title>Sequencing of cultivated peanut Arachis hypogaea provides insights into genome evolution and oil improvement.</title>
        <authorList>
            <person name="Chen X."/>
        </authorList>
    </citation>
    <scope>NUCLEOTIDE SEQUENCE [LARGE SCALE GENOMIC DNA]</scope>
    <source>
        <strain evidence="2">cv. Fuhuasheng</strain>
        <tissue evidence="1">Leaves</tissue>
    </source>
</reference>
<dbReference type="EMBL" id="SDMP01000012">
    <property type="protein sequence ID" value="RYR25190.1"/>
    <property type="molecule type" value="Genomic_DNA"/>
</dbReference>
<dbReference type="AlphaFoldDB" id="A0A445AFJ1"/>
<keyword evidence="2" id="KW-1185">Reference proteome</keyword>
<protein>
    <recommendedName>
        <fullName evidence="3">Protein FAR1-RELATED SEQUENCE</fullName>
    </recommendedName>
</protein>
<gene>
    <name evidence="1" type="ORF">Ahy_B02g058844</name>
</gene>
<evidence type="ECO:0000313" key="2">
    <source>
        <dbReference type="Proteomes" id="UP000289738"/>
    </source>
</evidence>
<organism evidence="1 2">
    <name type="scientific">Arachis hypogaea</name>
    <name type="common">Peanut</name>
    <dbReference type="NCBI Taxonomy" id="3818"/>
    <lineage>
        <taxon>Eukaryota</taxon>
        <taxon>Viridiplantae</taxon>
        <taxon>Streptophyta</taxon>
        <taxon>Embryophyta</taxon>
        <taxon>Tracheophyta</taxon>
        <taxon>Spermatophyta</taxon>
        <taxon>Magnoliopsida</taxon>
        <taxon>eudicotyledons</taxon>
        <taxon>Gunneridae</taxon>
        <taxon>Pentapetalae</taxon>
        <taxon>rosids</taxon>
        <taxon>fabids</taxon>
        <taxon>Fabales</taxon>
        <taxon>Fabaceae</taxon>
        <taxon>Papilionoideae</taxon>
        <taxon>50 kb inversion clade</taxon>
        <taxon>dalbergioids sensu lato</taxon>
        <taxon>Dalbergieae</taxon>
        <taxon>Pterocarpus clade</taxon>
        <taxon>Arachis</taxon>
    </lineage>
</organism>
<sequence>MRVHVHSKSGKWIISYFQEVYNHKFLEDRLTCMLSGHREMDAVVLGLKRHRFIRIFVHTAEGFQNVPFLKRDMYNQIGKQRRLIGGNAIRNMWVTTHIRGHFFGGFRTNSRCEGLHSMLGKFIHAQHNLRNFFEQFMRCISQRRSGKAHSDMLSMVGDVVL</sequence>
<dbReference type="PANTHER" id="PTHR47718:SF15">
    <property type="entry name" value="PROTEIN FAR1-RELATED SEQUENCE 5-LIKE"/>
    <property type="match status" value="1"/>
</dbReference>
<name>A0A445AFJ1_ARAHY</name>
<evidence type="ECO:0000313" key="1">
    <source>
        <dbReference type="EMBL" id="RYR25190.1"/>
    </source>
</evidence>